<dbReference type="OrthoDB" id="3264871at2759"/>
<dbReference type="Proteomes" id="UP000567179">
    <property type="component" value="Unassembled WGS sequence"/>
</dbReference>
<dbReference type="Pfam" id="PF03372">
    <property type="entry name" value="Exo_endo_phos"/>
    <property type="match status" value="1"/>
</dbReference>
<dbReference type="Gene3D" id="3.60.10.10">
    <property type="entry name" value="Endonuclease/exonuclease/phosphatase"/>
    <property type="match status" value="1"/>
</dbReference>
<protein>
    <recommendedName>
        <fullName evidence="2">Endonuclease/exonuclease/phosphatase domain-containing protein</fullName>
    </recommendedName>
</protein>
<comment type="caution">
    <text evidence="3">The sequence shown here is derived from an EMBL/GenBank/DDBJ whole genome shotgun (WGS) entry which is preliminary data.</text>
</comment>
<sequence>MHAGAATHVPPNDNCEAAGGRARTEQEDADSIQTRPVSCPPAREAQQDNTPVARLVPNARPAHDSRTEDTHQVGHTPHTACITQGFRPETPPRTEVQNATTQDGDGSSSTANTSTEAHHTETSGTKSRCCTRAGITIASLNMNGRMHGNVDKWEHVNQIIRDEKIGILALQETHASQQSLVSVIDTHEDRLHILTTLDEGRPNAGGVAIVVNKYLADTSRITTHVIDKGKALYTTIPWHRNHSINVLAVYAPNDHGENEDFWKKINEKLRPLPSVDVLLGDLNITEDNID</sequence>
<dbReference type="GO" id="GO:0003824">
    <property type="term" value="F:catalytic activity"/>
    <property type="evidence" value="ECO:0007669"/>
    <property type="project" value="InterPro"/>
</dbReference>
<dbReference type="EMBL" id="JAACJJ010000004">
    <property type="protein sequence ID" value="KAF5328334.1"/>
    <property type="molecule type" value="Genomic_DNA"/>
</dbReference>
<dbReference type="AlphaFoldDB" id="A0A8H5F966"/>
<name>A0A8H5F966_9AGAR</name>
<gene>
    <name evidence="3" type="ORF">D9619_013330</name>
</gene>
<dbReference type="SUPFAM" id="SSF56219">
    <property type="entry name" value="DNase I-like"/>
    <property type="match status" value="1"/>
</dbReference>
<organism evidence="3 4">
    <name type="scientific">Psilocybe cf. subviscida</name>
    <dbReference type="NCBI Taxonomy" id="2480587"/>
    <lineage>
        <taxon>Eukaryota</taxon>
        <taxon>Fungi</taxon>
        <taxon>Dikarya</taxon>
        <taxon>Basidiomycota</taxon>
        <taxon>Agaricomycotina</taxon>
        <taxon>Agaricomycetes</taxon>
        <taxon>Agaricomycetidae</taxon>
        <taxon>Agaricales</taxon>
        <taxon>Agaricineae</taxon>
        <taxon>Strophariaceae</taxon>
        <taxon>Psilocybe</taxon>
    </lineage>
</organism>
<reference evidence="3 4" key="1">
    <citation type="journal article" date="2020" name="ISME J.">
        <title>Uncovering the hidden diversity of litter-decomposition mechanisms in mushroom-forming fungi.</title>
        <authorList>
            <person name="Floudas D."/>
            <person name="Bentzer J."/>
            <person name="Ahren D."/>
            <person name="Johansson T."/>
            <person name="Persson P."/>
            <person name="Tunlid A."/>
        </authorList>
    </citation>
    <scope>NUCLEOTIDE SEQUENCE [LARGE SCALE GENOMIC DNA]</scope>
    <source>
        <strain evidence="3 4">CBS 101986</strain>
    </source>
</reference>
<evidence type="ECO:0000256" key="1">
    <source>
        <dbReference type="SAM" id="MobiDB-lite"/>
    </source>
</evidence>
<evidence type="ECO:0000313" key="3">
    <source>
        <dbReference type="EMBL" id="KAF5328334.1"/>
    </source>
</evidence>
<feature type="domain" description="Endonuclease/exonuclease/phosphatase" evidence="2">
    <location>
        <begin position="139"/>
        <end position="288"/>
    </location>
</feature>
<evidence type="ECO:0000259" key="2">
    <source>
        <dbReference type="Pfam" id="PF03372"/>
    </source>
</evidence>
<evidence type="ECO:0000313" key="4">
    <source>
        <dbReference type="Proteomes" id="UP000567179"/>
    </source>
</evidence>
<keyword evidence="4" id="KW-1185">Reference proteome</keyword>
<feature type="region of interest" description="Disordered" evidence="1">
    <location>
        <begin position="1"/>
        <end position="127"/>
    </location>
</feature>
<dbReference type="InterPro" id="IPR005135">
    <property type="entry name" value="Endo/exonuclease/phosphatase"/>
</dbReference>
<dbReference type="InterPro" id="IPR036691">
    <property type="entry name" value="Endo/exonu/phosph_ase_sf"/>
</dbReference>
<accession>A0A8H5F966</accession>
<feature type="compositionally biased region" description="Polar residues" evidence="1">
    <location>
        <begin position="95"/>
        <end position="115"/>
    </location>
</feature>
<feature type="compositionally biased region" description="Basic and acidic residues" evidence="1">
    <location>
        <begin position="61"/>
        <end position="72"/>
    </location>
</feature>
<proteinExistence type="predicted"/>